<accession>A0ABW6A290</accession>
<dbReference type="InterPro" id="IPR051317">
    <property type="entry name" value="Gfo/Idh/MocA_oxidoreduct"/>
</dbReference>
<dbReference type="PANTHER" id="PTHR43708">
    <property type="entry name" value="CONSERVED EXPRESSED OXIDOREDUCTASE (EUROFUNG)"/>
    <property type="match status" value="1"/>
</dbReference>
<dbReference type="InterPro" id="IPR036291">
    <property type="entry name" value="NAD(P)-bd_dom_sf"/>
</dbReference>
<comment type="caution">
    <text evidence="5">The sequence shown here is derived from an EMBL/GenBank/DDBJ whole genome shotgun (WGS) entry which is preliminary data.</text>
</comment>
<dbReference type="RefSeq" id="WP_386094244.1">
    <property type="nucleotide sequence ID" value="NZ_JBHUOZ010000001.1"/>
</dbReference>
<dbReference type="PANTHER" id="PTHR43708:SF5">
    <property type="entry name" value="CONSERVED EXPRESSED OXIDOREDUCTASE (EUROFUNG)-RELATED"/>
    <property type="match status" value="1"/>
</dbReference>
<organism evidence="5 6">
    <name type="scientific">Terrimonas rubra</name>
    <dbReference type="NCBI Taxonomy" id="1035890"/>
    <lineage>
        <taxon>Bacteria</taxon>
        <taxon>Pseudomonadati</taxon>
        <taxon>Bacteroidota</taxon>
        <taxon>Chitinophagia</taxon>
        <taxon>Chitinophagales</taxon>
        <taxon>Chitinophagaceae</taxon>
        <taxon>Terrimonas</taxon>
    </lineage>
</organism>
<dbReference type="EMBL" id="JBHUOZ010000001">
    <property type="protein sequence ID" value="MFD2918321.1"/>
    <property type="molecule type" value="Genomic_DNA"/>
</dbReference>
<dbReference type="InterPro" id="IPR055170">
    <property type="entry name" value="GFO_IDH_MocA-like_dom"/>
</dbReference>
<feature type="domain" description="Gfo/Idh/MocA-like oxidoreductase N-terminal" evidence="3">
    <location>
        <begin position="9"/>
        <end position="126"/>
    </location>
</feature>
<dbReference type="InterPro" id="IPR000683">
    <property type="entry name" value="Gfo/Idh/MocA-like_OxRdtase_N"/>
</dbReference>
<dbReference type="Gene3D" id="3.40.50.720">
    <property type="entry name" value="NAD(P)-binding Rossmann-like Domain"/>
    <property type="match status" value="1"/>
</dbReference>
<evidence type="ECO:0000256" key="1">
    <source>
        <dbReference type="ARBA" id="ARBA00010928"/>
    </source>
</evidence>
<evidence type="ECO:0000313" key="6">
    <source>
        <dbReference type="Proteomes" id="UP001597511"/>
    </source>
</evidence>
<protein>
    <submittedName>
        <fullName evidence="5">Gfo/Idh/MocA family protein</fullName>
    </submittedName>
</protein>
<dbReference type="Pfam" id="PF22725">
    <property type="entry name" value="GFO_IDH_MocA_C3"/>
    <property type="match status" value="1"/>
</dbReference>
<evidence type="ECO:0000259" key="3">
    <source>
        <dbReference type="Pfam" id="PF01408"/>
    </source>
</evidence>
<name>A0ABW6A290_9BACT</name>
<evidence type="ECO:0000313" key="5">
    <source>
        <dbReference type="EMBL" id="MFD2918321.1"/>
    </source>
</evidence>
<keyword evidence="2" id="KW-0560">Oxidoreductase</keyword>
<gene>
    <name evidence="5" type="ORF">ACFS6H_01290</name>
</gene>
<sequence length="349" mass="39217">MANHQHFPVCIIGAGGIVHDAHLPAYALAGYRVKGIVNRNKEKAEALAAKFGIEKVYDTLEAMVAENGNDVIYDFALPASETVEVLHKLPVGATVLIQKPLGENIEGAKAILDLAHARQMQAGVNFQLRFAPYVAEARKMVEAGELGTITDMEVYVNVHTPWNLWEFLFTKPRMEIVYHSVHYVDLIRSFLGNPERVYGRSFKHPLSQPLTSVRSNIIMDYGDMLRAAIHTNHNHDYAYQQQESYIKIEGTNGAVKINYGALINYPHGVPDSFHYIIRQEGKQPEWQTKEIKGTWFPHAFIGTMEQMMLAKAGVITKPWNSVDDAFDTMRCVEAAYISNEKGGTWLSEV</sequence>
<dbReference type="SUPFAM" id="SSF55347">
    <property type="entry name" value="Glyceraldehyde-3-phosphate dehydrogenase-like, C-terminal domain"/>
    <property type="match status" value="1"/>
</dbReference>
<feature type="domain" description="GFO/IDH/MocA-like oxidoreductase" evidence="4">
    <location>
        <begin position="135"/>
        <end position="255"/>
    </location>
</feature>
<dbReference type="Gene3D" id="3.30.360.10">
    <property type="entry name" value="Dihydrodipicolinate Reductase, domain 2"/>
    <property type="match status" value="1"/>
</dbReference>
<dbReference type="Pfam" id="PF01408">
    <property type="entry name" value="GFO_IDH_MocA"/>
    <property type="match status" value="1"/>
</dbReference>
<proteinExistence type="inferred from homology"/>
<evidence type="ECO:0000256" key="2">
    <source>
        <dbReference type="ARBA" id="ARBA00023002"/>
    </source>
</evidence>
<dbReference type="SUPFAM" id="SSF51735">
    <property type="entry name" value="NAD(P)-binding Rossmann-fold domains"/>
    <property type="match status" value="1"/>
</dbReference>
<reference evidence="6" key="1">
    <citation type="journal article" date="2019" name="Int. J. Syst. Evol. Microbiol.">
        <title>The Global Catalogue of Microorganisms (GCM) 10K type strain sequencing project: providing services to taxonomists for standard genome sequencing and annotation.</title>
        <authorList>
            <consortium name="The Broad Institute Genomics Platform"/>
            <consortium name="The Broad Institute Genome Sequencing Center for Infectious Disease"/>
            <person name="Wu L."/>
            <person name="Ma J."/>
        </authorList>
    </citation>
    <scope>NUCLEOTIDE SEQUENCE [LARGE SCALE GENOMIC DNA]</scope>
    <source>
        <strain evidence="6">KCTC 23299</strain>
    </source>
</reference>
<dbReference type="Proteomes" id="UP001597511">
    <property type="component" value="Unassembled WGS sequence"/>
</dbReference>
<comment type="similarity">
    <text evidence="1">Belongs to the Gfo/Idh/MocA family.</text>
</comment>
<keyword evidence="6" id="KW-1185">Reference proteome</keyword>
<evidence type="ECO:0000259" key="4">
    <source>
        <dbReference type="Pfam" id="PF22725"/>
    </source>
</evidence>